<keyword evidence="3" id="KW-1185">Reference proteome</keyword>
<sequence length="162" mass="18012">MLQNFDSPLDFEVTIAEVSWLGGSMIVLGSLCTNLTIALLLERAGRMFCISLLAVPFACLWILVYFASNVVYLYAARFLCGFTGALIGHLAANLANRMLPERAPYLLKRSQLSAAEKSFGFYKNPTDQKAQLRSKSGFEELRMAVLSLQCQNSEPLSYKDLL</sequence>
<evidence type="ECO:0000256" key="1">
    <source>
        <dbReference type="SAM" id="Phobius"/>
    </source>
</evidence>
<dbReference type="SUPFAM" id="SSF103473">
    <property type="entry name" value="MFS general substrate transporter"/>
    <property type="match status" value="1"/>
</dbReference>
<evidence type="ECO:0000313" key="3">
    <source>
        <dbReference type="Proteomes" id="UP000268350"/>
    </source>
</evidence>
<dbReference type="PANTHER" id="PTHR48021">
    <property type="match status" value="1"/>
</dbReference>
<dbReference type="PANTHER" id="PTHR48021:SF33">
    <property type="entry name" value="AT22075P-RELATED"/>
    <property type="match status" value="1"/>
</dbReference>
<name>A0A3B0JP05_DROGU</name>
<keyword evidence="1" id="KW-0472">Membrane</keyword>
<dbReference type="AlphaFoldDB" id="A0A3B0JP05"/>
<keyword evidence="1" id="KW-1133">Transmembrane helix</keyword>
<protein>
    <submittedName>
        <fullName evidence="2">Blast:Facilitated trehalose transporter Tret1</fullName>
    </submittedName>
</protein>
<dbReference type="Gene3D" id="1.20.1250.20">
    <property type="entry name" value="MFS general substrate transporter like domains"/>
    <property type="match status" value="1"/>
</dbReference>
<accession>A0A3B0JP05</accession>
<feature type="transmembrane region" description="Helical" evidence="1">
    <location>
        <begin position="74"/>
        <end position="95"/>
    </location>
</feature>
<proteinExistence type="predicted"/>
<gene>
    <name evidence="2" type="ORF">DGUA_6G003093</name>
</gene>
<dbReference type="InterPro" id="IPR050549">
    <property type="entry name" value="MFS_Trehalose_Transporter"/>
</dbReference>
<reference evidence="3" key="1">
    <citation type="submission" date="2018-01" db="EMBL/GenBank/DDBJ databases">
        <authorList>
            <person name="Alioto T."/>
            <person name="Alioto T."/>
        </authorList>
    </citation>
    <scope>NUCLEOTIDE SEQUENCE [LARGE SCALE GENOMIC DNA]</scope>
</reference>
<evidence type="ECO:0000313" key="2">
    <source>
        <dbReference type="EMBL" id="SPP75309.1"/>
    </source>
</evidence>
<dbReference type="InterPro" id="IPR036259">
    <property type="entry name" value="MFS_trans_sf"/>
</dbReference>
<dbReference type="GO" id="GO:0022857">
    <property type="term" value="F:transmembrane transporter activity"/>
    <property type="evidence" value="ECO:0007669"/>
    <property type="project" value="TreeGrafter"/>
</dbReference>
<dbReference type="EMBL" id="OUUW01000001">
    <property type="protein sequence ID" value="SPP75309.1"/>
    <property type="molecule type" value="Genomic_DNA"/>
</dbReference>
<dbReference type="GO" id="GO:0016020">
    <property type="term" value="C:membrane"/>
    <property type="evidence" value="ECO:0007669"/>
    <property type="project" value="TreeGrafter"/>
</dbReference>
<dbReference type="Proteomes" id="UP000268350">
    <property type="component" value="Unassembled WGS sequence"/>
</dbReference>
<organism evidence="2 3">
    <name type="scientific">Drosophila guanche</name>
    <name type="common">Fruit fly</name>
    <dbReference type="NCBI Taxonomy" id="7266"/>
    <lineage>
        <taxon>Eukaryota</taxon>
        <taxon>Metazoa</taxon>
        <taxon>Ecdysozoa</taxon>
        <taxon>Arthropoda</taxon>
        <taxon>Hexapoda</taxon>
        <taxon>Insecta</taxon>
        <taxon>Pterygota</taxon>
        <taxon>Neoptera</taxon>
        <taxon>Endopterygota</taxon>
        <taxon>Diptera</taxon>
        <taxon>Brachycera</taxon>
        <taxon>Muscomorpha</taxon>
        <taxon>Ephydroidea</taxon>
        <taxon>Drosophilidae</taxon>
        <taxon>Drosophila</taxon>
        <taxon>Sophophora</taxon>
    </lineage>
</organism>
<feature type="transmembrane region" description="Helical" evidence="1">
    <location>
        <begin position="20"/>
        <end position="41"/>
    </location>
</feature>
<keyword evidence="1" id="KW-0812">Transmembrane</keyword>
<feature type="transmembrane region" description="Helical" evidence="1">
    <location>
        <begin position="48"/>
        <end position="68"/>
    </location>
</feature>